<proteinExistence type="predicted"/>
<dbReference type="AlphaFoldDB" id="A0A6M0GZ19"/>
<reference evidence="1 2" key="1">
    <citation type="submission" date="2020-02" db="EMBL/GenBank/DDBJ databases">
        <title>Genome assembly of a novel Clostridium senegalense strain.</title>
        <authorList>
            <person name="Gupta T.B."/>
            <person name="Jauregui R."/>
            <person name="Maclean P."/>
            <person name="Nawarathana A."/>
            <person name="Brightwell G."/>
        </authorList>
    </citation>
    <scope>NUCLEOTIDE SEQUENCE [LARGE SCALE GENOMIC DNA]</scope>
    <source>
        <strain evidence="1 2">AGRFS4</strain>
    </source>
</reference>
<comment type="caution">
    <text evidence="1">The sequence shown here is derived from an EMBL/GenBank/DDBJ whole genome shotgun (WGS) entry which is preliminary data.</text>
</comment>
<name>A0A6M0GZ19_9CLOT</name>
<evidence type="ECO:0000313" key="1">
    <source>
        <dbReference type="EMBL" id="NEU03437.1"/>
    </source>
</evidence>
<sequence>MGYNSIDLVDKAIDTSNKILNFYENIKNNNNISSFNVFVNILKKHEKEKINYYKGLKESMDYESTKEINFFLYDKISSLITQFNNKISSHSCGINTKELIECAIEINKDVRALFIDVRGRITKDEDDWETSEYKVLSIIINIQEEYIKKLEQLYNKSYIGKQAPI</sequence>
<dbReference type="Proteomes" id="UP000481872">
    <property type="component" value="Unassembled WGS sequence"/>
</dbReference>
<dbReference type="EMBL" id="JAAGPU010000001">
    <property type="protein sequence ID" value="NEU03437.1"/>
    <property type="molecule type" value="Genomic_DNA"/>
</dbReference>
<protein>
    <recommendedName>
        <fullName evidence="3">DUF2383 domain-containing protein</fullName>
    </recommendedName>
</protein>
<accession>A0A6M0GZ19</accession>
<evidence type="ECO:0008006" key="3">
    <source>
        <dbReference type="Google" id="ProtNLM"/>
    </source>
</evidence>
<organism evidence="1 2">
    <name type="scientific">Clostridium senegalense</name>
    <dbReference type="NCBI Taxonomy" id="1465809"/>
    <lineage>
        <taxon>Bacteria</taxon>
        <taxon>Bacillati</taxon>
        <taxon>Bacillota</taxon>
        <taxon>Clostridia</taxon>
        <taxon>Eubacteriales</taxon>
        <taxon>Clostridiaceae</taxon>
        <taxon>Clostridium</taxon>
    </lineage>
</organism>
<dbReference type="RefSeq" id="WP_199868781.1">
    <property type="nucleotide sequence ID" value="NZ_JAAGPU010000001.1"/>
</dbReference>
<gene>
    <name evidence="1" type="ORF">G3M99_00945</name>
</gene>
<evidence type="ECO:0000313" key="2">
    <source>
        <dbReference type="Proteomes" id="UP000481872"/>
    </source>
</evidence>
<keyword evidence="2" id="KW-1185">Reference proteome</keyword>